<dbReference type="PROSITE" id="PS50075">
    <property type="entry name" value="CARRIER"/>
    <property type="match status" value="1"/>
</dbReference>
<evidence type="ECO:0000313" key="4">
    <source>
        <dbReference type="EMBL" id="NEE04952.1"/>
    </source>
</evidence>
<dbReference type="InterPro" id="IPR036736">
    <property type="entry name" value="ACP-like_sf"/>
</dbReference>
<protein>
    <submittedName>
        <fullName evidence="4">Peptide synthetase</fullName>
    </submittedName>
</protein>
<dbReference type="PANTHER" id="PTHR45527:SF1">
    <property type="entry name" value="FATTY ACID SYNTHASE"/>
    <property type="match status" value="1"/>
</dbReference>
<dbReference type="GO" id="GO:0031177">
    <property type="term" value="F:phosphopantetheine binding"/>
    <property type="evidence" value="ECO:0007669"/>
    <property type="project" value="InterPro"/>
</dbReference>
<dbReference type="InterPro" id="IPR029058">
    <property type="entry name" value="AB_hydrolase_fold"/>
</dbReference>
<dbReference type="PANTHER" id="PTHR45527">
    <property type="entry name" value="NONRIBOSOMAL PEPTIDE SYNTHETASE"/>
    <property type="match status" value="1"/>
</dbReference>
<dbReference type="InterPro" id="IPR020806">
    <property type="entry name" value="PKS_PP-bd"/>
</dbReference>
<dbReference type="GO" id="GO:0017000">
    <property type="term" value="P:antibiotic biosynthetic process"/>
    <property type="evidence" value="ECO:0007669"/>
    <property type="project" value="UniProtKB-ARBA"/>
</dbReference>
<dbReference type="GO" id="GO:0043041">
    <property type="term" value="P:amino acid activation for nonribosomal peptide biosynthetic process"/>
    <property type="evidence" value="ECO:0007669"/>
    <property type="project" value="TreeGrafter"/>
</dbReference>
<dbReference type="SUPFAM" id="SSF47336">
    <property type="entry name" value="ACP-like"/>
    <property type="match status" value="1"/>
</dbReference>
<evidence type="ECO:0000259" key="3">
    <source>
        <dbReference type="PROSITE" id="PS50075"/>
    </source>
</evidence>
<organism evidence="4">
    <name type="scientific">Streptomyces sp. SID7499</name>
    <dbReference type="NCBI Taxonomy" id="2706086"/>
    <lineage>
        <taxon>Bacteria</taxon>
        <taxon>Bacillati</taxon>
        <taxon>Actinomycetota</taxon>
        <taxon>Actinomycetes</taxon>
        <taxon>Kitasatosporales</taxon>
        <taxon>Streptomycetaceae</taxon>
        <taxon>Streptomyces</taxon>
    </lineage>
</organism>
<keyword evidence="1" id="KW-0596">Phosphopantetheine</keyword>
<reference evidence="4" key="1">
    <citation type="submission" date="2020-01" db="EMBL/GenBank/DDBJ databases">
        <title>Insect and environment-associated Actinomycetes.</title>
        <authorList>
            <person name="Currrie C."/>
            <person name="Chevrette M."/>
            <person name="Carlson C."/>
            <person name="Stubbendieck R."/>
            <person name="Wendt-Pienkowski E."/>
        </authorList>
    </citation>
    <scope>NUCLEOTIDE SEQUENCE</scope>
    <source>
        <strain evidence="4">SID7499</strain>
    </source>
</reference>
<feature type="domain" description="Carrier" evidence="3">
    <location>
        <begin position="6"/>
        <end position="81"/>
    </location>
</feature>
<gene>
    <name evidence="4" type="ORF">G3M58_00715</name>
</gene>
<evidence type="ECO:0000256" key="1">
    <source>
        <dbReference type="ARBA" id="ARBA00022450"/>
    </source>
</evidence>
<keyword evidence="2" id="KW-0597">Phosphoprotein</keyword>
<dbReference type="Pfam" id="PF00550">
    <property type="entry name" value="PP-binding"/>
    <property type="match status" value="1"/>
</dbReference>
<dbReference type="GO" id="GO:0005829">
    <property type="term" value="C:cytosol"/>
    <property type="evidence" value="ECO:0007669"/>
    <property type="project" value="TreeGrafter"/>
</dbReference>
<accession>A0A6G3WHL6</accession>
<name>A0A6G3WHL6_9ACTN</name>
<evidence type="ECO:0000256" key="2">
    <source>
        <dbReference type="ARBA" id="ARBA00022553"/>
    </source>
</evidence>
<sequence length="93" mass="9214">PEPAPRVSGGLTDDVARLFAEVLSVEAIAPDDDFFALGGTSLTATALVSRIRVELALEASVATVFEAPTPAELANALAPAAPAAPADSAGGLT</sequence>
<dbReference type="Gene3D" id="3.40.50.1820">
    <property type="entry name" value="alpha/beta hydrolase"/>
    <property type="match status" value="1"/>
</dbReference>
<comment type="caution">
    <text evidence="4">The sequence shown here is derived from an EMBL/GenBank/DDBJ whole genome shotgun (WGS) entry which is preliminary data.</text>
</comment>
<dbReference type="EMBL" id="JAAGMN010000010">
    <property type="protein sequence ID" value="NEE04952.1"/>
    <property type="molecule type" value="Genomic_DNA"/>
</dbReference>
<dbReference type="InterPro" id="IPR009081">
    <property type="entry name" value="PP-bd_ACP"/>
</dbReference>
<dbReference type="SMART" id="SM00823">
    <property type="entry name" value="PKS_PP"/>
    <property type="match status" value="1"/>
</dbReference>
<feature type="non-terminal residue" evidence="4">
    <location>
        <position position="1"/>
    </location>
</feature>
<proteinExistence type="predicted"/>
<dbReference type="AlphaFoldDB" id="A0A6G3WHL6"/>
<dbReference type="GO" id="GO:0044550">
    <property type="term" value="P:secondary metabolite biosynthetic process"/>
    <property type="evidence" value="ECO:0007669"/>
    <property type="project" value="TreeGrafter"/>
</dbReference>